<dbReference type="OMA" id="YYRTSES"/>
<dbReference type="RefSeq" id="XP_055862854.1">
    <property type="nucleotide sequence ID" value="XM_056006879.1"/>
</dbReference>
<dbReference type="GO" id="GO:0005525">
    <property type="term" value="F:GTP binding"/>
    <property type="evidence" value="ECO:0007669"/>
    <property type="project" value="UniProtKB-KW"/>
</dbReference>
<accession>A0A9W2YJD4</accession>
<dbReference type="Gene3D" id="3.40.50.300">
    <property type="entry name" value="P-loop containing nucleotide triphosphate hydrolases"/>
    <property type="match status" value="1"/>
</dbReference>
<dbReference type="InterPro" id="IPR005225">
    <property type="entry name" value="Small_GTP-bd"/>
</dbReference>
<dbReference type="SMART" id="SM00175">
    <property type="entry name" value="RAB"/>
    <property type="match status" value="1"/>
</dbReference>
<dbReference type="PROSITE" id="PS51420">
    <property type="entry name" value="RHO"/>
    <property type="match status" value="1"/>
</dbReference>
<evidence type="ECO:0000313" key="4">
    <source>
        <dbReference type="RefSeq" id="XP_055862854.1"/>
    </source>
</evidence>
<dbReference type="CDD" id="cd00157">
    <property type="entry name" value="Rho"/>
    <property type="match status" value="1"/>
</dbReference>
<dbReference type="PROSITE" id="PS51419">
    <property type="entry name" value="RAB"/>
    <property type="match status" value="1"/>
</dbReference>
<evidence type="ECO:0000313" key="3">
    <source>
        <dbReference type="Proteomes" id="UP001165740"/>
    </source>
</evidence>
<dbReference type="InterPro" id="IPR027417">
    <property type="entry name" value="P-loop_NTPase"/>
</dbReference>
<dbReference type="NCBIfam" id="TIGR00231">
    <property type="entry name" value="small_GTP"/>
    <property type="match status" value="1"/>
</dbReference>
<name>A0A9W2YJD4_BIOGL</name>
<evidence type="ECO:0000256" key="1">
    <source>
        <dbReference type="ARBA" id="ARBA00022741"/>
    </source>
</evidence>
<dbReference type="Proteomes" id="UP001165740">
    <property type="component" value="Chromosome 12"/>
</dbReference>
<dbReference type="Pfam" id="PF00071">
    <property type="entry name" value="Ras"/>
    <property type="match status" value="1"/>
</dbReference>
<organism evidence="3 4">
    <name type="scientific">Biomphalaria glabrata</name>
    <name type="common">Bloodfluke planorb</name>
    <name type="synonym">Freshwater snail</name>
    <dbReference type="NCBI Taxonomy" id="6526"/>
    <lineage>
        <taxon>Eukaryota</taxon>
        <taxon>Metazoa</taxon>
        <taxon>Spiralia</taxon>
        <taxon>Lophotrochozoa</taxon>
        <taxon>Mollusca</taxon>
        <taxon>Gastropoda</taxon>
        <taxon>Heterobranchia</taxon>
        <taxon>Euthyneura</taxon>
        <taxon>Panpulmonata</taxon>
        <taxon>Hygrophila</taxon>
        <taxon>Lymnaeoidea</taxon>
        <taxon>Planorbidae</taxon>
        <taxon>Biomphalaria</taxon>
    </lineage>
</organism>
<dbReference type="OrthoDB" id="6143571at2759"/>
<dbReference type="SUPFAM" id="SSF52540">
    <property type="entry name" value="P-loop containing nucleoside triphosphate hydrolases"/>
    <property type="match status" value="1"/>
</dbReference>
<gene>
    <name evidence="4" type="primary">LOC129922147</name>
</gene>
<dbReference type="PROSITE" id="PS51421">
    <property type="entry name" value="RAS"/>
    <property type="match status" value="1"/>
</dbReference>
<dbReference type="SMART" id="SM00174">
    <property type="entry name" value="RHO"/>
    <property type="match status" value="1"/>
</dbReference>
<dbReference type="PANTHER" id="PTHR24072">
    <property type="entry name" value="RHO FAMILY GTPASE"/>
    <property type="match status" value="1"/>
</dbReference>
<dbReference type="InterPro" id="IPR001806">
    <property type="entry name" value="Small_GTPase"/>
</dbReference>
<dbReference type="PRINTS" id="PR00449">
    <property type="entry name" value="RASTRNSFRMNG"/>
</dbReference>
<dbReference type="GO" id="GO:0007264">
    <property type="term" value="P:small GTPase-mediated signal transduction"/>
    <property type="evidence" value="ECO:0007669"/>
    <property type="project" value="InterPro"/>
</dbReference>
<dbReference type="AlphaFoldDB" id="A0A9W2YJD4"/>
<dbReference type="SMART" id="SM00173">
    <property type="entry name" value="RAS"/>
    <property type="match status" value="1"/>
</dbReference>
<sequence>MCWLSCCTGSIDPEEEILLRQKKAKNFNVAVVGDTGCGKTNLIYRFTRGKLPEKDTPSVLDTDEVEIIRKRDKIKLYIHDTSGDEGDARVRNLAYQNSDVIIICFSIDSEESRQNVVANWRTDIRHLCRDTPFLLVGTKRDTRGERGTKVVSKKDGAKTAKTIGAICYLEFSAFEGTRSNRQSKVIFGRAIQACLDNLDDALDDRGCCCC</sequence>
<reference evidence="4" key="1">
    <citation type="submission" date="2025-08" db="UniProtKB">
        <authorList>
            <consortium name="RefSeq"/>
        </authorList>
    </citation>
    <scope>IDENTIFICATION</scope>
</reference>
<dbReference type="GO" id="GO:0003924">
    <property type="term" value="F:GTPase activity"/>
    <property type="evidence" value="ECO:0007669"/>
    <property type="project" value="InterPro"/>
</dbReference>
<keyword evidence="3" id="KW-1185">Reference proteome</keyword>
<keyword evidence="2" id="KW-0342">GTP-binding</keyword>
<dbReference type="GeneID" id="129922147"/>
<proteinExistence type="predicted"/>
<protein>
    <submittedName>
        <fullName evidence="4">Ras-like GTP-binding protein rhoA</fullName>
    </submittedName>
</protein>
<dbReference type="InterPro" id="IPR003578">
    <property type="entry name" value="Small_GTPase_Rho"/>
</dbReference>
<evidence type="ECO:0000256" key="2">
    <source>
        <dbReference type="ARBA" id="ARBA00023134"/>
    </source>
</evidence>
<keyword evidence="1" id="KW-0547">Nucleotide-binding</keyword>